<accession>F4RN24</accession>
<name>F4RN24_MELLP</name>
<dbReference type="PANTHER" id="PTHR36853:SF1">
    <property type="entry name" value="DUF3844 DOMAIN-CONTAINING PROTEIN"/>
    <property type="match status" value="1"/>
</dbReference>
<evidence type="ECO:0000256" key="1">
    <source>
        <dbReference type="SAM" id="Phobius"/>
    </source>
</evidence>
<evidence type="ECO:0000313" key="3">
    <source>
        <dbReference type="EMBL" id="EGG06291.1"/>
    </source>
</evidence>
<keyword evidence="1" id="KW-0812">Transmembrane</keyword>
<protein>
    <recommendedName>
        <fullName evidence="2">Vacuolar sorting protein Vps3844 C-terminal domain-containing protein</fullName>
    </recommendedName>
</protein>
<dbReference type="eggNOG" id="ENOG502S64Q">
    <property type="taxonomic scope" value="Eukaryota"/>
</dbReference>
<feature type="domain" description="Vacuolar sorting protein Vps3844 C-terminal" evidence="2">
    <location>
        <begin position="153"/>
        <end position="249"/>
    </location>
</feature>
<dbReference type="InParanoid" id="F4RN24"/>
<keyword evidence="1" id="KW-1133">Transmembrane helix</keyword>
<dbReference type="Proteomes" id="UP000001072">
    <property type="component" value="Unassembled WGS sequence"/>
</dbReference>
<keyword evidence="4" id="KW-1185">Reference proteome</keyword>
<dbReference type="InterPro" id="IPR053065">
    <property type="entry name" value="Archenteron_Induction-Rel"/>
</dbReference>
<organism evidence="4">
    <name type="scientific">Melampsora larici-populina (strain 98AG31 / pathotype 3-4-7)</name>
    <name type="common">Poplar leaf rust fungus</name>
    <dbReference type="NCBI Taxonomy" id="747676"/>
    <lineage>
        <taxon>Eukaryota</taxon>
        <taxon>Fungi</taxon>
        <taxon>Dikarya</taxon>
        <taxon>Basidiomycota</taxon>
        <taxon>Pucciniomycotina</taxon>
        <taxon>Pucciniomycetes</taxon>
        <taxon>Pucciniales</taxon>
        <taxon>Melampsoraceae</taxon>
        <taxon>Melampsora</taxon>
    </lineage>
</organism>
<reference evidence="4" key="1">
    <citation type="journal article" date="2011" name="Proc. Natl. Acad. Sci. U.S.A.">
        <title>Obligate biotrophy features unraveled by the genomic analysis of rust fungi.</title>
        <authorList>
            <person name="Duplessis S."/>
            <person name="Cuomo C.A."/>
            <person name="Lin Y.-C."/>
            <person name="Aerts A."/>
            <person name="Tisserant E."/>
            <person name="Veneault-Fourrey C."/>
            <person name="Joly D.L."/>
            <person name="Hacquard S."/>
            <person name="Amselem J."/>
            <person name="Cantarel B.L."/>
            <person name="Chiu R."/>
            <person name="Coutinho P.M."/>
            <person name="Feau N."/>
            <person name="Field M."/>
            <person name="Frey P."/>
            <person name="Gelhaye E."/>
            <person name="Goldberg J."/>
            <person name="Grabherr M.G."/>
            <person name="Kodira C.D."/>
            <person name="Kohler A."/>
            <person name="Kuees U."/>
            <person name="Lindquist E.A."/>
            <person name="Lucas S.M."/>
            <person name="Mago R."/>
            <person name="Mauceli E."/>
            <person name="Morin E."/>
            <person name="Murat C."/>
            <person name="Pangilinan J.L."/>
            <person name="Park R."/>
            <person name="Pearson M."/>
            <person name="Quesneville H."/>
            <person name="Rouhier N."/>
            <person name="Sakthikumar S."/>
            <person name="Salamov A.A."/>
            <person name="Schmutz J."/>
            <person name="Selles B."/>
            <person name="Shapiro H."/>
            <person name="Tanguay P."/>
            <person name="Tuskan G.A."/>
            <person name="Henrissat B."/>
            <person name="Van de Peer Y."/>
            <person name="Rouze P."/>
            <person name="Ellis J.G."/>
            <person name="Dodds P.N."/>
            <person name="Schein J.E."/>
            <person name="Zhong S."/>
            <person name="Hamelin R.C."/>
            <person name="Grigoriev I.V."/>
            <person name="Szabo L.J."/>
            <person name="Martin F."/>
        </authorList>
    </citation>
    <scope>NUCLEOTIDE SEQUENCE [LARGE SCALE GENOMIC DNA]</scope>
    <source>
        <strain evidence="4">98AG31 / pathotype 3-4-7</strain>
    </source>
</reference>
<gene>
    <name evidence="3" type="ORF">MELLADRAFT_87373</name>
</gene>
<dbReference type="AlphaFoldDB" id="F4RN24"/>
<dbReference type="STRING" id="747676.F4RN24"/>
<dbReference type="Pfam" id="PF12955">
    <property type="entry name" value="Vps3844_C"/>
    <property type="match status" value="1"/>
</dbReference>
<dbReference type="KEGG" id="mlr:MELLADRAFT_87373"/>
<dbReference type="GeneID" id="18934492"/>
<dbReference type="VEuPathDB" id="FungiDB:MELLADRAFT_87373"/>
<sequence length="259" mass="28121">MVIEAKYSRWLTEYGAMDVSAKQFIQDLEMLDAYQESIASPSSLPPPLTLFRLSGLEQIVRQHGQHSPQYRLAISTLKKFLDGILSTPTESQTILIAVPPKPAHTRLGKRTSLSLLAPFQTSESSFVSRSLLDRRSEIFAGTSPKIVSSTRACYSNVTECEENTKTCNGHGACVMGQRTSGGNCFVCECKKEKKDGKVVGWSGEMCQKQDLSSEFVLISGSVIGLIIAFSMAIALLFSIGAEGLPQQLASVSGSSKKND</sequence>
<proteinExistence type="predicted"/>
<dbReference type="EMBL" id="GL883109">
    <property type="protein sequence ID" value="EGG06291.1"/>
    <property type="molecule type" value="Genomic_DNA"/>
</dbReference>
<feature type="transmembrane region" description="Helical" evidence="1">
    <location>
        <begin position="215"/>
        <end position="237"/>
    </location>
</feature>
<dbReference type="OrthoDB" id="5583277at2759"/>
<dbReference type="InterPro" id="IPR024382">
    <property type="entry name" value="Vps3844_C"/>
</dbReference>
<evidence type="ECO:0000259" key="2">
    <source>
        <dbReference type="Pfam" id="PF12955"/>
    </source>
</evidence>
<evidence type="ECO:0000313" key="4">
    <source>
        <dbReference type="Proteomes" id="UP000001072"/>
    </source>
</evidence>
<dbReference type="PANTHER" id="PTHR36853">
    <property type="entry name" value="EXPRESSED PROTEIN"/>
    <property type="match status" value="1"/>
</dbReference>
<keyword evidence="1" id="KW-0472">Membrane</keyword>
<dbReference type="HOGENOM" id="CLU_1073930_0_0_1"/>
<dbReference type="GO" id="GO:0005783">
    <property type="term" value="C:endoplasmic reticulum"/>
    <property type="evidence" value="ECO:0007669"/>
    <property type="project" value="TreeGrafter"/>
</dbReference>
<dbReference type="RefSeq" id="XP_007410529.1">
    <property type="nucleotide sequence ID" value="XM_007410467.1"/>
</dbReference>